<feature type="signal peptide" evidence="1">
    <location>
        <begin position="1"/>
        <end position="19"/>
    </location>
</feature>
<gene>
    <name evidence="2" type="ORF">ACFOZ4_05335</name>
</gene>
<keyword evidence="3" id="KW-1185">Reference proteome</keyword>
<dbReference type="Proteomes" id="UP001595816">
    <property type="component" value="Unassembled WGS sequence"/>
</dbReference>
<dbReference type="PROSITE" id="PS51257">
    <property type="entry name" value="PROKAR_LIPOPROTEIN"/>
    <property type="match status" value="1"/>
</dbReference>
<accession>A0ABV8LGY4</accession>
<dbReference type="RefSeq" id="WP_253755705.1">
    <property type="nucleotide sequence ID" value="NZ_JAMZDZ010000001.1"/>
</dbReference>
<feature type="chain" id="PRO_5046949477" description="DUF3558 domain-containing protein" evidence="1">
    <location>
        <begin position="20"/>
        <end position="167"/>
    </location>
</feature>
<evidence type="ECO:0008006" key="4">
    <source>
        <dbReference type="Google" id="ProtNLM"/>
    </source>
</evidence>
<protein>
    <recommendedName>
        <fullName evidence="4">DUF3558 domain-containing protein</fullName>
    </recommendedName>
</protein>
<comment type="caution">
    <text evidence="2">The sequence shown here is derived from an EMBL/GenBank/DDBJ whole genome shotgun (WGS) entry which is preliminary data.</text>
</comment>
<keyword evidence="1" id="KW-0732">Signal</keyword>
<sequence>MSMRWVAAATIAVALAAGASGCGDSSDTAGTGSGAGASTAGKDSKAKGAKACDLLKPADAAGLLGVDSPKPSKQTNKECVYTSGTKLVQIAVEPGTFDPSILESVFRGRAVKVEGLGDVAYTFQNQAIGQTHVWAKGQYLTLSVGATTVDDTVAASKQLAETAVGRL</sequence>
<evidence type="ECO:0000313" key="2">
    <source>
        <dbReference type="EMBL" id="MFC4130024.1"/>
    </source>
</evidence>
<evidence type="ECO:0000313" key="3">
    <source>
        <dbReference type="Proteomes" id="UP001595816"/>
    </source>
</evidence>
<organism evidence="2 3">
    <name type="scientific">Hamadaea flava</name>
    <dbReference type="NCBI Taxonomy" id="1742688"/>
    <lineage>
        <taxon>Bacteria</taxon>
        <taxon>Bacillati</taxon>
        <taxon>Actinomycetota</taxon>
        <taxon>Actinomycetes</taxon>
        <taxon>Micromonosporales</taxon>
        <taxon>Micromonosporaceae</taxon>
        <taxon>Hamadaea</taxon>
    </lineage>
</organism>
<evidence type="ECO:0000256" key="1">
    <source>
        <dbReference type="SAM" id="SignalP"/>
    </source>
</evidence>
<reference evidence="3" key="1">
    <citation type="journal article" date="2019" name="Int. J. Syst. Evol. Microbiol.">
        <title>The Global Catalogue of Microorganisms (GCM) 10K type strain sequencing project: providing services to taxonomists for standard genome sequencing and annotation.</title>
        <authorList>
            <consortium name="The Broad Institute Genomics Platform"/>
            <consortium name="The Broad Institute Genome Sequencing Center for Infectious Disease"/>
            <person name="Wu L."/>
            <person name="Ma J."/>
        </authorList>
    </citation>
    <scope>NUCLEOTIDE SEQUENCE [LARGE SCALE GENOMIC DNA]</scope>
    <source>
        <strain evidence="3">CGMCC 4.7289</strain>
    </source>
</reference>
<name>A0ABV8LGY4_9ACTN</name>
<proteinExistence type="predicted"/>
<dbReference type="EMBL" id="JBHSAY010000004">
    <property type="protein sequence ID" value="MFC4130024.1"/>
    <property type="molecule type" value="Genomic_DNA"/>
</dbReference>